<dbReference type="AlphaFoldDB" id="A0AA86R7D9"/>
<name>A0AA86R7D9_9EUKA</name>
<dbReference type="EMBL" id="CAXDID020000418">
    <property type="protein sequence ID" value="CAL6089266.1"/>
    <property type="molecule type" value="Genomic_DNA"/>
</dbReference>
<dbReference type="Proteomes" id="UP001642409">
    <property type="component" value="Unassembled WGS sequence"/>
</dbReference>
<reference evidence="2 3" key="2">
    <citation type="submission" date="2024-07" db="EMBL/GenBank/DDBJ databases">
        <authorList>
            <person name="Akdeniz Z."/>
        </authorList>
    </citation>
    <scope>NUCLEOTIDE SEQUENCE [LARGE SCALE GENOMIC DNA]</scope>
</reference>
<evidence type="ECO:0000313" key="1">
    <source>
        <dbReference type="EMBL" id="CAI9967414.1"/>
    </source>
</evidence>
<organism evidence="1">
    <name type="scientific">Hexamita inflata</name>
    <dbReference type="NCBI Taxonomy" id="28002"/>
    <lineage>
        <taxon>Eukaryota</taxon>
        <taxon>Metamonada</taxon>
        <taxon>Diplomonadida</taxon>
        <taxon>Hexamitidae</taxon>
        <taxon>Hexamitinae</taxon>
        <taxon>Hexamita</taxon>
    </lineage>
</organism>
<dbReference type="EMBL" id="CATOUU010001023">
    <property type="protein sequence ID" value="CAI9967414.1"/>
    <property type="molecule type" value="Genomic_DNA"/>
</dbReference>
<keyword evidence="3" id="KW-1185">Reference proteome</keyword>
<gene>
    <name evidence="1" type="ORF">HINF_LOCUS55059</name>
    <name evidence="2" type="ORF">HINF_LOCUS64750</name>
</gene>
<sequence length="108" mass="11948">MQLSLLSLSKWYKQTGLTVWKSYFSHGLNYQVVTLLLQGLLLNLLGGSSGFSLLAAAADDSGEQNEENGNQEKYCKIPAKVALDRSHLRQPYSLSRALLAFSAKTRVK</sequence>
<comment type="caution">
    <text evidence="1">The sequence shown here is derived from an EMBL/GenBank/DDBJ whole genome shotgun (WGS) entry which is preliminary data.</text>
</comment>
<protein>
    <submittedName>
        <fullName evidence="2">Hypothetical_protein</fullName>
    </submittedName>
</protein>
<accession>A0AA86R7D9</accession>
<proteinExistence type="predicted"/>
<evidence type="ECO:0000313" key="2">
    <source>
        <dbReference type="EMBL" id="CAL6089266.1"/>
    </source>
</evidence>
<reference evidence="1" key="1">
    <citation type="submission" date="2023-06" db="EMBL/GenBank/DDBJ databases">
        <authorList>
            <person name="Kurt Z."/>
        </authorList>
    </citation>
    <scope>NUCLEOTIDE SEQUENCE</scope>
</reference>
<evidence type="ECO:0000313" key="3">
    <source>
        <dbReference type="Proteomes" id="UP001642409"/>
    </source>
</evidence>